<gene>
    <name evidence="6" type="ORF">QBC40DRAFT_289348</name>
</gene>
<evidence type="ECO:0000256" key="4">
    <source>
        <dbReference type="SAM" id="Phobius"/>
    </source>
</evidence>
<feature type="transmembrane region" description="Helical" evidence="4">
    <location>
        <begin position="298"/>
        <end position="321"/>
    </location>
</feature>
<dbReference type="EMBL" id="MU864019">
    <property type="protein sequence ID" value="KAK4195257.1"/>
    <property type="molecule type" value="Genomic_DNA"/>
</dbReference>
<evidence type="ECO:0000256" key="1">
    <source>
        <dbReference type="ARBA" id="ARBA00004211"/>
    </source>
</evidence>
<evidence type="ECO:0000313" key="6">
    <source>
        <dbReference type="EMBL" id="KAK4195257.1"/>
    </source>
</evidence>
<feature type="coiled-coil region" evidence="3">
    <location>
        <begin position="224"/>
        <end position="261"/>
    </location>
</feature>
<keyword evidence="4" id="KW-0472">Membrane</keyword>
<dbReference type="GO" id="GO:0000149">
    <property type="term" value="F:SNARE binding"/>
    <property type="evidence" value="ECO:0007669"/>
    <property type="project" value="TreeGrafter"/>
</dbReference>
<dbReference type="PANTHER" id="PTHR19957">
    <property type="entry name" value="SYNTAXIN"/>
    <property type="match status" value="1"/>
</dbReference>
<dbReference type="GO" id="GO:0012505">
    <property type="term" value="C:endomembrane system"/>
    <property type="evidence" value="ECO:0007669"/>
    <property type="project" value="TreeGrafter"/>
</dbReference>
<dbReference type="Gene3D" id="1.20.58.70">
    <property type="match status" value="1"/>
</dbReference>
<proteinExistence type="inferred from homology"/>
<comment type="caution">
    <text evidence="6">The sequence shown here is derived from an EMBL/GenBank/DDBJ whole genome shotgun (WGS) entry which is preliminary data.</text>
</comment>
<feature type="domain" description="T-SNARE coiled-coil homology" evidence="5">
    <location>
        <begin position="224"/>
        <end position="286"/>
    </location>
</feature>
<accession>A0AAN6XAX7</accession>
<dbReference type="PROSITE" id="PS50192">
    <property type="entry name" value="T_SNARE"/>
    <property type="match status" value="1"/>
</dbReference>
<keyword evidence="4" id="KW-1133">Transmembrane helix</keyword>
<organism evidence="6 7">
    <name type="scientific">Triangularia verruculosa</name>
    <dbReference type="NCBI Taxonomy" id="2587418"/>
    <lineage>
        <taxon>Eukaryota</taxon>
        <taxon>Fungi</taxon>
        <taxon>Dikarya</taxon>
        <taxon>Ascomycota</taxon>
        <taxon>Pezizomycotina</taxon>
        <taxon>Sordariomycetes</taxon>
        <taxon>Sordariomycetidae</taxon>
        <taxon>Sordariales</taxon>
        <taxon>Podosporaceae</taxon>
        <taxon>Triangularia</taxon>
    </lineage>
</organism>
<reference evidence="6" key="2">
    <citation type="submission" date="2023-05" db="EMBL/GenBank/DDBJ databases">
        <authorList>
            <consortium name="Lawrence Berkeley National Laboratory"/>
            <person name="Steindorff A."/>
            <person name="Hensen N."/>
            <person name="Bonometti L."/>
            <person name="Westerberg I."/>
            <person name="Brannstrom I.O."/>
            <person name="Guillou S."/>
            <person name="Cros-Aarteil S."/>
            <person name="Calhoun S."/>
            <person name="Haridas S."/>
            <person name="Kuo A."/>
            <person name="Mondo S."/>
            <person name="Pangilinan J."/>
            <person name="Riley R."/>
            <person name="Labutti K."/>
            <person name="Andreopoulos B."/>
            <person name="Lipzen A."/>
            <person name="Chen C."/>
            <person name="Yanf M."/>
            <person name="Daum C."/>
            <person name="Ng V."/>
            <person name="Clum A."/>
            <person name="Ohm R."/>
            <person name="Martin F."/>
            <person name="Silar P."/>
            <person name="Natvig D."/>
            <person name="Lalanne C."/>
            <person name="Gautier V."/>
            <person name="Ament-Velasquez S.L."/>
            <person name="Kruys A."/>
            <person name="Hutchinson M.I."/>
            <person name="Powell A.J."/>
            <person name="Barry K."/>
            <person name="Miller A.N."/>
            <person name="Grigoriev I.V."/>
            <person name="Debuchy R."/>
            <person name="Gladieux P."/>
            <person name="Thoren M.H."/>
            <person name="Johannesson H."/>
        </authorList>
    </citation>
    <scope>NUCLEOTIDE SEQUENCE</scope>
    <source>
        <strain evidence="6">CBS 315.58</strain>
    </source>
</reference>
<sequence>MSYAGYNPNNNPYNQGGGGGGYGQGGYGGGAGGGGYNRGGNSPSGYSNPFDDRNAANVEMNSLPTSSGRPTQSSILQKCSEISNDVRSLEALLDKFANLQVKLSGATNQNAIRDEIDTLTTTIMDRFRALKDRVRDVKTDDHQLGGTNRQVGLVERQVQGAIQKFQSLEGENRKRIREQTERQIRIVKGDISDSEMRRMVDSEPAVFSQALMQSNRSGQASSVLAAVRQRHQEMQEVEKRLNELVDLMEEMQELLVKQEAVVMQIDQHAETAAGEMVKANEELEVAVTTARKTRKKKWICLGICVAIIVIIVVAVVVYMMIIRQPAPAPAAPAPAPAPTPAPAPAAEQKRSIFARNVLDDLHMNNARAVKLAGEPNGQLSQITRRRLNMARDQPLGKRFVVDWDVGSDGS</sequence>
<dbReference type="SUPFAM" id="SSF47661">
    <property type="entry name" value="t-snare proteins"/>
    <property type="match status" value="1"/>
</dbReference>
<reference evidence="6" key="1">
    <citation type="journal article" date="2023" name="Mol. Phylogenet. Evol.">
        <title>Genome-scale phylogeny and comparative genomics of the fungal order Sordariales.</title>
        <authorList>
            <person name="Hensen N."/>
            <person name="Bonometti L."/>
            <person name="Westerberg I."/>
            <person name="Brannstrom I.O."/>
            <person name="Guillou S."/>
            <person name="Cros-Aarteil S."/>
            <person name="Calhoun S."/>
            <person name="Haridas S."/>
            <person name="Kuo A."/>
            <person name="Mondo S."/>
            <person name="Pangilinan J."/>
            <person name="Riley R."/>
            <person name="LaButti K."/>
            <person name="Andreopoulos B."/>
            <person name="Lipzen A."/>
            <person name="Chen C."/>
            <person name="Yan M."/>
            <person name="Daum C."/>
            <person name="Ng V."/>
            <person name="Clum A."/>
            <person name="Steindorff A."/>
            <person name="Ohm R.A."/>
            <person name="Martin F."/>
            <person name="Silar P."/>
            <person name="Natvig D.O."/>
            <person name="Lalanne C."/>
            <person name="Gautier V."/>
            <person name="Ament-Velasquez S.L."/>
            <person name="Kruys A."/>
            <person name="Hutchinson M.I."/>
            <person name="Powell A.J."/>
            <person name="Barry K."/>
            <person name="Miller A.N."/>
            <person name="Grigoriev I.V."/>
            <person name="Debuchy R."/>
            <person name="Gladieux P."/>
            <person name="Hiltunen Thoren M."/>
            <person name="Johannesson H."/>
        </authorList>
    </citation>
    <scope>NUCLEOTIDE SEQUENCE</scope>
    <source>
        <strain evidence="6">CBS 315.58</strain>
    </source>
</reference>
<keyword evidence="3" id="KW-0175">Coiled coil</keyword>
<name>A0AAN6XAX7_9PEZI</name>
<dbReference type="InterPro" id="IPR045242">
    <property type="entry name" value="Syntaxin"/>
</dbReference>
<comment type="similarity">
    <text evidence="2">Belongs to the syntaxin family.</text>
</comment>
<dbReference type="GO" id="GO:0005484">
    <property type="term" value="F:SNAP receptor activity"/>
    <property type="evidence" value="ECO:0007669"/>
    <property type="project" value="TreeGrafter"/>
</dbReference>
<evidence type="ECO:0000256" key="2">
    <source>
        <dbReference type="ARBA" id="ARBA00009063"/>
    </source>
</evidence>
<dbReference type="PANTHER" id="PTHR19957:SF307">
    <property type="entry name" value="PROTEIN SSO1-RELATED"/>
    <property type="match status" value="1"/>
</dbReference>
<dbReference type="InterPro" id="IPR010989">
    <property type="entry name" value="SNARE"/>
</dbReference>
<evidence type="ECO:0000259" key="5">
    <source>
        <dbReference type="PROSITE" id="PS50192"/>
    </source>
</evidence>
<dbReference type="Pfam" id="PF05739">
    <property type="entry name" value="SNARE"/>
    <property type="match status" value="1"/>
</dbReference>
<keyword evidence="7" id="KW-1185">Reference proteome</keyword>
<keyword evidence="4" id="KW-0812">Transmembrane</keyword>
<dbReference type="GO" id="GO:0006886">
    <property type="term" value="P:intracellular protein transport"/>
    <property type="evidence" value="ECO:0007669"/>
    <property type="project" value="TreeGrafter"/>
</dbReference>
<dbReference type="GO" id="GO:0031201">
    <property type="term" value="C:SNARE complex"/>
    <property type="evidence" value="ECO:0007669"/>
    <property type="project" value="TreeGrafter"/>
</dbReference>
<dbReference type="AlphaFoldDB" id="A0AAN6XAX7"/>
<protein>
    <submittedName>
        <fullName evidence="6">t-SNARE</fullName>
    </submittedName>
</protein>
<comment type="subcellular location">
    <subcellularLocation>
        <location evidence="1">Membrane</location>
        <topology evidence="1">Single-pass type IV membrane protein</topology>
    </subcellularLocation>
</comment>
<evidence type="ECO:0000313" key="7">
    <source>
        <dbReference type="Proteomes" id="UP001303160"/>
    </source>
</evidence>
<dbReference type="GO" id="GO:0006887">
    <property type="term" value="P:exocytosis"/>
    <property type="evidence" value="ECO:0007669"/>
    <property type="project" value="TreeGrafter"/>
</dbReference>
<evidence type="ECO:0000256" key="3">
    <source>
        <dbReference type="SAM" id="Coils"/>
    </source>
</evidence>
<dbReference type="GO" id="GO:0005886">
    <property type="term" value="C:plasma membrane"/>
    <property type="evidence" value="ECO:0007669"/>
    <property type="project" value="TreeGrafter"/>
</dbReference>
<dbReference type="GO" id="GO:0048278">
    <property type="term" value="P:vesicle docking"/>
    <property type="evidence" value="ECO:0007669"/>
    <property type="project" value="TreeGrafter"/>
</dbReference>
<dbReference type="InterPro" id="IPR000727">
    <property type="entry name" value="T_SNARE_dom"/>
</dbReference>
<dbReference type="CDD" id="cd15849">
    <property type="entry name" value="SNARE_Sso1"/>
    <property type="match status" value="1"/>
</dbReference>
<dbReference type="GO" id="GO:0006906">
    <property type="term" value="P:vesicle fusion"/>
    <property type="evidence" value="ECO:0007669"/>
    <property type="project" value="TreeGrafter"/>
</dbReference>
<dbReference type="Proteomes" id="UP001303160">
    <property type="component" value="Unassembled WGS sequence"/>
</dbReference>